<comment type="caution">
    <text evidence="6">Lacks conserved residue(s) required for the propagation of feature annotation.</text>
</comment>
<keyword evidence="4 6" id="KW-0630">Potassium</keyword>
<comment type="function">
    <text evidence="6">Exhibits a very high intrinsic GTPase hydrolysis rate. Involved in the addition of a carboxymethylaminomethyl (cmnm) group at the wobble position (U34) of certain tRNAs, forming tRNA-cmnm(5)s(2)U34.</text>
</comment>
<dbReference type="InterPro" id="IPR027368">
    <property type="entry name" value="MnmE_dom2"/>
</dbReference>
<feature type="binding site" evidence="6">
    <location>
        <position position="84"/>
    </location>
    <ligand>
        <name>(6S)-5-formyl-5,6,7,8-tetrahydrofolate</name>
        <dbReference type="ChEBI" id="CHEBI:57457"/>
    </ligand>
</feature>
<feature type="domain" description="TrmE-type G" evidence="8">
    <location>
        <begin position="228"/>
        <end position="386"/>
    </location>
</feature>
<keyword evidence="5 6" id="KW-0342">GTP-binding</keyword>
<dbReference type="InterPro" id="IPR031168">
    <property type="entry name" value="G_TrmE"/>
</dbReference>
<dbReference type="Gene3D" id="1.20.120.430">
    <property type="entry name" value="tRNA modification GTPase MnmE domain 2"/>
    <property type="match status" value="1"/>
</dbReference>
<proteinExistence type="inferred from homology"/>
<comment type="caution">
    <text evidence="9">The sequence shown here is derived from an EMBL/GenBank/DDBJ whole genome shotgun (WGS) entry which is preliminary data.</text>
</comment>
<evidence type="ECO:0000256" key="2">
    <source>
        <dbReference type="ARBA" id="ARBA00022694"/>
    </source>
</evidence>
<comment type="subunit">
    <text evidence="6">Homodimer. Heterotetramer of two MnmE and two MnmG subunits.</text>
</comment>
<evidence type="ECO:0000313" key="9">
    <source>
        <dbReference type="EMBL" id="MFC6645977.1"/>
    </source>
</evidence>
<dbReference type="NCBIfam" id="TIGR00450">
    <property type="entry name" value="mnmE_trmE_thdF"/>
    <property type="match status" value="1"/>
</dbReference>
<keyword evidence="6" id="KW-0378">Hydrolase</keyword>
<sequence length="464" mass="48669">MSGNETIVAISTPPGRGGIGIVRLSGPDARPLAARVLALNGRDLPHGRPRLAKVVAGEDARAIDEAMVTAFHAPRSYTGEDVVEIATHGSPVVLDTVVRAVLEAGRRGEFAVRLADPGEFTQRAFASGRLDLTQAEAVHDLIAARTVDQVRQAAGQLGGALSRRLAGPKDRLLHLIALLEAGMDFASGELDDVDVVPPAYIAEEIALSLGELGKLAASFAHGSLLRQGASLAFVGRPNAGKSSLFNCLLERERAIVTPIAGTTRDTVEESWAIHGVPLRLVDTAGLRDLSEDGAPADAVEALGIARSREALADADLVLLVHDASLPWTASELALAKELEHRPHLIVSNKSDVAMQDAAGPRDAVATSAVTGAGIVELRERILRELGAGTAPGDAAVLTTQRQFDAVQRALDALRQAAEANHAALPHEVLLVDLHHARAAVDSLTGQTTPDDILARIFSAFCIGK</sequence>
<name>A0ABW1Z999_9BACT</name>
<comment type="subcellular location">
    <subcellularLocation>
        <location evidence="6">Cytoplasm</location>
    </subcellularLocation>
</comment>
<feature type="binding site" evidence="6">
    <location>
        <position position="257"/>
    </location>
    <ligand>
        <name>K(+)</name>
        <dbReference type="ChEBI" id="CHEBI:29103"/>
    </ligand>
</feature>
<dbReference type="Pfam" id="PF12631">
    <property type="entry name" value="MnmE_helical"/>
    <property type="match status" value="1"/>
</dbReference>
<evidence type="ECO:0000256" key="7">
    <source>
        <dbReference type="RuleBase" id="RU003313"/>
    </source>
</evidence>
<dbReference type="EMBL" id="JBHSWI010000001">
    <property type="protein sequence ID" value="MFC6645977.1"/>
    <property type="molecule type" value="Genomic_DNA"/>
</dbReference>
<keyword evidence="6" id="KW-0479">Metal-binding</keyword>
<evidence type="ECO:0000259" key="8">
    <source>
        <dbReference type="PROSITE" id="PS51709"/>
    </source>
</evidence>
<feature type="binding site" evidence="6">
    <location>
        <position position="464"/>
    </location>
    <ligand>
        <name>(6S)-5-formyl-5,6,7,8-tetrahydrofolate</name>
        <dbReference type="ChEBI" id="CHEBI:57457"/>
    </ligand>
</feature>
<dbReference type="InterPro" id="IPR018948">
    <property type="entry name" value="GTP-bd_TrmE_N"/>
</dbReference>
<evidence type="ECO:0000256" key="4">
    <source>
        <dbReference type="ARBA" id="ARBA00022958"/>
    </source>
</evidence>
<keyword evidence="2 6" id="KW-0819">tRNA processing</keyword>
<dbReference type="InterPro" id="IPR027417">
    <property type="entry name" value="P-loop_NTPase"/>
</dbReference>
<feature type="binding site" evidence="6">
    <location>
        <position position="242"/>
    </location>
    <ligand>
        <name>Mg(2+)</name>
        <dbReference type="ChEBI" id="CHEBI:18420"/>
    </ligand>
</feature>
<dbReference type="InterPro" id="IPR006073">
    <property type="entry name" value="GTP-bd"/>
</dbReference>
<reference evidence="10" key="1">
    <citation type="journal article" date="2019" name="Int. J. Syst. Evol. Microbiol.">
        <title>The Global Catalogue of Microorganisms (GCM) 10K type strain sequencing project: providing services to taxonomists for standard genome sequencing and annotation.</title>
        <authorList>
            <consortium name="The Broad Institute Genomics Platform"/>
            <consortium name="The Broad Institute Genome Sequencing Center for Infectious Disease"/>
            <person name="Wu L."/>
            <person name="Ma J."/>
        </authorList>
    </citation>
    <scope>NUCLEOTIDE SEQUENCE [LARGE SCALE GENOMIC DNA]</scope>
    <source>
        <strain evidence="10">CGMCC 1.16026</strain>
    </source>
</reference>
<evidence type="ECO:0000313" key="10">
    <source>
        <dbReference type="Proteomes" id="UP001596391"/>
    </source>
</evidence>
<dbReference type="CDD" id="cd14858">
    <property type="entry name" value="TrmE_N"/>
    <property type="match status" value="1"/>
</dbReference>
<evidence type="ECO:0000256" key="6">
    <source>
        <dbReference type="HAMAP-Rule" id="MF_00379"/>
    </source>
</evidence>
<evidence type="ECO:0000256" key="1">
    <source>
        <dbReference type="ARBA" id="ARBA00011043"/>
    </source>
</evidence>
<feature type="binding site" evidence="6">
    <location>
        <position position="238"/>
    </location>
    <ligand>
        <name>K(+)</name>
        <dbReference type="ChEBI" id="CHEBI:29103"/>
    </ligand>
</feature>
<dbReference type="HAMAP" id="MF_00379">
    <property type="entry name" value="GTPase_MnmE"/>
    <property type="match status" value="1"/>
</dbReference>
<dbReference type="InterPro" id="IPR004520">
    <property type="entry name" value="GTPase_MnmE"/>
</dbReference>
<evidence type="ECO:0000256" key="5">
    <source>
        <dbReference type="ARBA" id="ARBA00023134"/>
    </source>
</evidence>
<feature type="binding site" evidence="6">
    <location>
        <position position="129"/>
    </location>
    <ligand>
        <name>(6S)-5-formyl-5,6,7,8-tetrahydrofolate</name>
        <dbReference type="ChEBI" id="CHEBI:57457"/>
    </ligand>
</feature>
<keyword evidence="6" id="KW-0963">Cytoplasm</keyword>
<keyword evidence="6" id="KW-0460">Magnesium</keyword>
<feature type="binding site" evidence="6">
    <location>
        <begin position="282"/>
        <end position="285"/>
    </location>
    <ligand>
        <name>GTP</name>
        <dbReference type="ChEBI" id="CHEBI:37565"/>
    </ligand>
</feature>
<dbReference type="CDD" id="cd04164">
    <property type="entry name" value="trmE"/>
    <property type="match status" value="1"/>
</dbReference>
<feature type="binding site" evidence="6">
    <location>
        <position position="262"/>
    </location>
    <ligand>
        <name>K(+)</name>
        <dbReference type="ChEBI" id="CHEBI:29103"/>
    </ligand>
</feature>
<dbReference type="Gene3D" id="3.40.50.300">
    <property type="entry name" value="P-loop containing nucleotide triphosphate hydrolases"/>
    <property type="match status" value="1"/>
</dbReference>
<dbReference type="InterPro" id="IPR027266">
    <property type="entry name" value="TrmE/GcvT-like"/>
</dbReference>
<feature type="binding site" evidence="6">
    <location>
        <position position="23"/>
    </location>
    <ligand>
        <name>(6S)-5-formyl-5,6,7,8-tetrahydrofolate</name>
        <dbReference type="ChEBI" id="CHEBI:57457"/>
    </ligand>
</feature>
<dbReference type="InterPro" id="IPR005225">
    <property type="entry name" value="Small_GTP-bd"/>
</dbReference>
<dbReference type="NCBIfam" id="TIGR00231">
    <property type="entry name" value="small_GTP"/>
    <property type="match status" value="1"/>
</dbReference>
<gene>
    <name evidence="6 9" type="primary">mnmE</name>
    <name evidence="6" type="synonym">trmE</name>
    <name evidence="9" type="ORF">ACFQBQ_10375</name>
</gene>
<dbReference type="InterPro" id="IPR025867">
    <property type="entry name" value="MnmE_helical"/>
</dbReference>
<dbReference type="Pfam" id="PF01926">
    <property type="entry name" value="MMR_HSR1"/>
    <property type="match status" value="1"/>
</dbReference>
<comment type="cofactor">
    <cofactor evidence="6">
        <name>K(+)</name>
        <dbReference type="ChEBI" id="CHEBI:29103"/>
    </cofactor>
    <text evidence="6">Binds 1 potassium ion per subunit.</text>
</comment>
<keyword evidence="3 6" id="KW-0547">Nucleotide-binding</keyword>
<dbReference type="Gene3D" id="3.30.1360.120">
    <property type="entry name" value="Probable tRNA modification gtpase trme, domain 1"/>
    <property type="match status" value="1"/>
</dbReference>
<feature type="binding site" evidence="6">
    <location>
        <begin position="257"/>
        <end position="263"/>
    </location>
    <ligand>
        <name>GTP</name>
        <dbReference type="ChEBI" id="CHEBI:37565"/>
    </ligand>
</feature>
<dbReference type="RefSeq" id="WP_263369681.1">
    <property type="nucleotide sequence ID" value="NZ_JAGSYD010000001.1"/>
</dbReference>
<feature type="binding site" evidence="6">
    <location>
        <position position="263"/>
    </location>
    <ligand>
        <name>Mg(2+)</name>
        <dbReference type="ChEBI" id="CHEBI:18420"/>
    </ligand>
</feature>
<protein>
    <recommendedName>
        <fullName evidence="6">tRNA modification GTPase MnmE</fullName>
        <ecNumber evidence="6">3.6.-.-</ecNumber>
    </recommendedName>
</protein>
<dbReference type="Pfam" id="PF10396">
    <property type="entry name" value="TrmE_N"/>
    <property type="match status" value="1"/>
</dbReference>
<dbReference type="EC" id="3.6.-.-" evidence="6"/>
<feature type="binding site" evidence="6">
    <location>
        <begin position="238"/>
        <end position="243"/>
    </location>
    <ligand>
        <name>GTP</name>
        <dbReference type="ChEBI" id="CHEBI:37565"/>
    </ligand>
</feature>
<dbReference type="PANTHER" id="PTHR42714">
    <property type="entry name" value="TRNA MODIFICATION GTPASE GTPBP3"/>
    <property type="match status" value="1"/>
</dbReference>
<accession>A0ABW1Z999</accession>
<dbReference type="Proteomes" id="UP001596391">
    <property type="component" value="Unassembled WGS sequence"/>
</dbReference>
<dbReference type="SUPFAM" id="SSF52540">
    <property type="entry name" value="P-loop containing nucleoside triphosphate hydrolases"/>
    <property type="match status" value="1"/>
</dbReference>
<dbReference type="PANTHER" id="PTHR42714:SF2">
    <property type="entry name" value="TRNA MODIFICATION GTPASE GTPBP3, MITOCHONDRIAL"/>
    <property type="match status" value="1"/>
</dbReference>
<organism evidence="9 10">
    <name type="scientific">Granulicella cerasi</name>
    <dbReference type="NCBI Taxonomy" id="741063"/>
    <lineage>
        <taxon>Bacteria</taxon>
        <taxon>Pseudomonadati</taxon>
        <taxon>Acidobacteriota</taxon>
        <taxon>Terriglobia</taxon>
        <taxon>Terriglobales</taxon>
        <taxon>Acidobacteriaceae</taxon>
        <taxon>Granulicella</taxon>
    </lineage>
</organism>
<evidence type="ECO:0000256" key="3">
    <source>
        <dbReference type="ARBA" id="ARBA00022741"/>
    </source>
</evidence>
<dbReference type="PROSITE" id="PS51709">
    <property type="entry name" value="G_TRME"/>
    <property type="match status" value="1"/>
</dbReference>
<keyword evidence="10" id="KW-1185">Reference proteome</keyword>
<feature type="binding site" evidence="6">
    <location>
        <position position="259"/>
    </location>
    <ligand>
        <name>K(+)</name>
        <dbReference type="ChEBI" id="CHEBI:29103"/>
    </ligand>
</feature>
<comment type="similarity">
    <text evidence="1 6 7">Belongs to the TRAFAC class TrmE-Era-EngA-EngB-Septin-like GTPase superfamily. TrmE GTPase family.</text>
</comment>